<dbReference type="SMART" id="SM01012">
    <property type="entry name" value="ANTAR"/>
    <property type="match status" value="1"/>
</dbReference>
<evidence type="ECO:0000313" key="5">
    <source>
        <dbReference type="Proteomes" id="UP000199009"/>
    </source>
</evidence>
<dbReference type="InterPro" id="IPR003018">
    <property type="entry name" value="GAF"/>
</dbReference>
<accession>A0A1G7YK40</accession>
<dbReference type="InterPro" id="IPR012074">
    <property type="entry name" value="GAF_ANTAR"/>
</dbReference>
<dbReference type="Gene3D" id="3.30.450.40">
    <property type="match status" value="1"/>
</dbReference>
<dbReference type="InterPro" id="IPR005561">
    <property type="entry name" value="ANTAR"/>
</dbReference>
<dbReference type="RefSeq" id="WP_091488856.1">
    <property type="nucleotide sequence ID" value="NZ_LT629692.1"/>
</dbReference>
<evidence type="ECO:0000256" key="1">
    <source>
        <dbReference type="ARBA" id="ARBA00023015"/>
    </source>
</evidence>
<evidence type="ECO:0000259" key="3">
    <source>
        <dbReference type="PROSITE" id="PS50921"/>
    </source>
</evidence>
<dbReference type="PROSITE" id="PS50921">
    <property type="entry name" value="ANTAR"/>
    <property type="match status" value="1"/>
</dbReference>
<dbReference type="Pfam" id="PF13185">
    <property type="entry name" value="GAF_2"/>
    <property type="match status" value="1"/>
</dbReference>
<keyword evidence="2" id="KW-0804">Transcription</keyword>
<dbReference type="SUPFAM" id="SSF55781">
    <property type="entry name" value="GAF domain-like"/>
    <property type="match status" value="1"/>
</dbReference>
<dbReference type="InterPro" id="IPR029016">
    <property type="entry name" value="GAF-like_dom_sf"/>
</dbReference>
<gene>
    <name evidence="4" type="ORF">SAMN04489810_1779</name>
</gene>
<dbReference type="STRING" id="370764.SAMN04489810_1779"/>
<reference evidence="4 5" key="1">
    <citation type="submission" date="2016-10" db="EMBL/GenBank/DDBJ databases">
        <authorList>
            <person name="de Groot N.N."/>
        </authorList>
    </citation>
    <scope>NUCLEOTIDE SEQUENCE [LARGE SCALE GENOMIC DNA]</scope>
    <source>
        <strain evidence="4 5">DSM 23142</strain>
    </source>
</reference>
<dbReference type="InterPro" id="IPR036388">
    <property type="entry name" value="WH-like_DNA-bd_sf"/>
</dbReference>
<dbReference type="Gene3D" id="1.10.10.10">
    <property type="entry name" value="Winged helix-like DNA-binding domain superfamily/Winged helix DNA-binding domain"/>
    <property type="match status" value="1"/>
</dbReference>
<dbReference type="GO" id="GO:0003723">
    <property type="term" value="F:RNA binding"/>
    <property type="evidence" value="ECO:0007669"/>
    <property type="project" value="InterPro"/>
</dbReference>
<dbReference type="SMART" id="SM00065">
    <property type="entry name" value="GAF"/>
    <property type="match status" value="1"/>
</dbReference>
<organism evidence="4 5">
    <name type="scientific">Microbacterium pygmaeum</name>
    <dbReference type="NCBI Taxonomy" id="370764"/>
    <lineage>
        <taxon>Bacteria</taxon>
        <taxon>Bacillati</taxon>
        <taxon>Actinomycetota</taxon>
        <taxon>Actinomycetes</taxon>
        <taxon>Micrococcales</taxon>
        <taxon>Microbacteriaceae</taxon>
        <taxon>Microbacterium</taxon>
    </lineage>
</organism>
<evidence type="ECO:0000313" key="4">
    <source>
        <dbReference type="EMBL" id="SDG96696.1"/>
    </source>
</evidence>
<dbReference type="Pfam" id="PF03861">
    <property type="entry name" value="ANTAR"/>
    <property type="match status" value="1"/>
</dbReference>
<feature type="domain" description="ANTAR" evidence="3">
    <location>
        <begin position="170"/>
        <end position="231"/>
    </location>
</feature>
<keyword evidence="1" id="KW-0805">Transcription regulation</keyword>
<dbReference type="PIRSF" id="PIRSF036625">
    <property type="entry name" value="GAF_ANTAR"/>
    <property type="match status" value="1"/>
</dbReference>
<evidence type="ECO:0000256" key="2">
    <source>
        <dbReference type="ARBA" id="ARBA00023163"/>
    </source>
</evidence>
<dbReference type="OrthoDB" id="3683444at2"/>
<dbReference type="Proteomes" id="UP000199009">
    <property type="component" value="Chromosome I"/>
</dbReference>
<protein>
    <submittedName>
        <fullName evidence="4">GAF domain-containing protein</fullName>
    </submittedName>
</protein>
<name>A0A1G7YK40_9MICO</name>
<dbReference type="EMBL" id="LT629692">
    <property type="protein sequence ID" value="SDG96696.1"/>
    <property type="molecule type" value="Genomic_DNA"/>
</dbReference>
<proteinExistence type="predicted"/>
<dbReference type="AlphaFoldDB" id="A0A1G7YK40"/>
<sequence>MTEMMREAQLLRTFATLADTLVDDYDLVDLLQTLVDTCRDVLDMSAAGILLADEHGELELVASTSEASRLVEMMQLSAAAGPCIESFHSGRRVAVAEIADGPDAWAQFRVSALEQGFHAIDALPMRLRTHTIGTLNLLRTSAGLAPEEDIVAAQAFADVATIGILHERSLRESAVLAQQLQNALNSRVIIEQAKGVISQVRGVPIEQAFQLMRDYARSRGLGLSIVAARIVDRELDF</sequence>
<keyword evidence="5" id="KW-1185">Reference proteome</keyword>